<sequence length="133" mass="15410">MSEDEEIFGKRPKEYFKVTEKKSLAFKISCLYMGFMAFIPLFLAILGFKRIYFPGAPTWFFIINLLLGLMMMIGAIGAYNFKKRGLYLFVSTLIVDILFHLSLGFQELDAIHGLYLFIGLALVPIVPRWKYFN</sequence>
<comment type="caution">
    <text evidence="2">The sequence shown here is derived from an EMBL/GenBank/DDBJ whole genome shotgun (WGS) entry which is preliminary data.</text>
</comment>
<feature type="transmembrane region" description="Helical" evidence="1">
    <location>
        <begin position="86"/>
        <end position="105"/>
    </location>
</feature>
<keyword evidence="3" id="KW-1185">Reference proteome</keyword>
<evidence type="ECO:0000313" key="3">
    <source>
        <dbReference type="Proteomes" id="UP000238042"/>
    </source>
</evidence>
<keyword evidence="1" id="KW-0812">Transmembrane</keyword>
<name>A0A2S8AGY5_9FLAO</name>
<evidence type="ECO:0000256" key="1">
    <source>
        <dbReference type="SAM" id="Phobius"/>
    </source>
</evidence>
<dbReference type="AlphaFoldDB" id="A0A2S8AGY5"/>
<protein>
    <submittedName>
        <fullName evidence="2">Uncharacterized protein</fullName>
    </submittedName>
</protein>
<proteinExistence type="predicted"/>
<feature type="transmembrane region" description="Helical" evidence="1">
    <location>
        <begin position="24"/>
        <end position="46"/>
    </location>
</feature>
<feature type="transmembrane region" description="Helical" evidence="1">
    <location>
        <begin position="111"/>
        <end position="129"/>
    </location>
</feature>
<keyword evidence="1" id="KW-0472">Membrane</keyword>
<gene>
    <name evidence="2" type="ORF">C4S77_01750</name>
</gene>
<feature type="transmembrane region" description="Helical" evidence="1">
    <location>
        <begin position="58"/>
        <end position="79"/>
    </location>
</feature>
<reference evidence="2 3" key="1">
    <citation type="submission" date="2018-02" db="EMBL/GenBank/DDBJ databases">
        <title>Genome sequences of Apibacter spp., gut symbionts of Asian honey bees.</title>
        <authorList>
            <person name="Kwong W.K."/>
            <person name="Steele M.I."/>
            <person name="Moran N.A."/>
        </authorList>
    </citation>
    <scope>NUCLEOTIDE SEQUENCE [LARGE SCALE GENOMIC DNA]</scope>
    <source>
        <strain evidence="3">wkB301</strain>
    </source>
</reference>
<organism evidence="2 3">
    <name type="scientific">Apibacter adventoris</name>
    <dbReference type="NCBI Taxonomy" id="1679466"/>
    <lineage>
        <taxon>Bacteria</taxon>
        <taxon>Pseudomonadati</taxon>
        <taxon>Bacteroidota</taxon>
        <taxon>Flavobacteriia</taxon>
        <taxon>Flavobacteriales</taxon>
        <taxon>Weeksellaceae</taxon>
        <taxon>Apibacter</taxon>
    </lineage>
</organism>
<dbReference type="OrthoDB" id="1452412at2"/>
<evidence type="ECO:0000313" key="2">
    <source>
        <dbReference type="EMBL" id="PQL95543.1"/>
    </source>
</evidence>
<dbReference type="EMBL" id="PSZM01000001">
    <property type="protein sequence ID" value="PQL95543.1"/>
    <property type="molecule type" value="Genomic_DNA"/>
</dbReference>
<dbReference type="RefSeq" id="WP_105194456.1">
    <property type="nucleotide sequence ID" value="NZ_PSZM01000001.1"/>
</dbReference>
<accession>A0A2S8AGY5</accession>
<dbReference type="Proteomes" id="UP000238042">
    <property type="component" value="Unassembled WGS sequence"/>
</dbReference>
<keyword evidence="1" id="KW-1133">Transmembrane helix</keyword>